<feature type="transmembrane region" description="Helical" evidence="8">
    <location>
        <begin position="157"/>
        <end position="180"/>
    </location>
</feature>
<evidence type="ECO:0000256" key="4">
    <source>
        <dbReference type="ARBA" id="ARBA00022692"/>
    </source>
</evidence>
<feature type="transmembrane region" description="Helical" evidence="8">
    <location>
        <begin position="286"/>
        <end position="306"/>
    </location>
</feature>
<keyword evidence="11" id="KW-1185">Reference proteome</keyword>
<reference evidence="10 11" key="1">
    <citation type="submission" date="2020-08" db="EMBL/GenBank/DDBJ databases">
        <title>Genome sequence of Rhizobiales bacterium strain IZ6.</title>
        <authorList>
            <person name="Nakai R."/>
            <person name="Naganuma T."/>
        </authorList>
    </citation>
    <scope>NUCLEOTIDE SEQUENCE [LARGE SCALE GENOMIC DNA]</scope>
    <source>
        <strain evidence="10 11">IZ6</strain>
    </source>
</reference>
<feature type="transmembrane region" description="Helical" evidence="8">
    <location>
        <begin position="244"/>
        <end position="266"/>
    </location>
</feature>
<keyword evidence="2" id="KW-0813">Transport</keyword>
<feature type="domain" description="Major facilitator superfamily (MFS) profile" evidence="9">
    <location>
        <begin position="19"/>
        <end position="426"/>
    </location>
</feature>
<feature type="transmembrane region" description="Helical" evidence="8">
    <location>
        <begin position="373"/>
        <end position="392"/>
    </location>
</feature>
<evidence type="ECO:0000256" key="8">
    <source>
        <dbReference type="SAM" id="Phobius"/>
    </source>
</evidence>
<evidence type="ECO:0000313" key="10">
    <source>
        <dbReference type="EMBL" id="BCJ91689.1"/>
    </source>
</evidence>
<feature type="transmembrane region" description="Helical" evidence="8">
    <location>
        <begin position="55"/>
        <end position="72"/>
    </location>
</feature>
<evidence type="ECO:0000259" key="9">
    <source>
        <dbReference type="PROSITE" id="PS50850"/>
    </source>
</evidence>
<keyword evidence="3" id="KW-1003">Cell membrane</keyword>
<dbReference type="InterPro" id="IPR011701">
    <property type="entry name" value="MFS"/>
</dbReference>
<dbReference type="PROSITE" id="PS50850">
    <property type="entry name" value="MFS"/>
    <property type="match status" value="1"/>
</dbReference>
<gene>
    <name evidence="10" type="ORF">IZ6_24240</name>
</gene>
<dbReference type="Proteomes" id="UP000515317">
    <property type="component" value="Chromosome"/>
</dbReference>
<evidence type="ECO:0000256" key="6">
    <source>
        <dbReference type="ARBA" id="ARBA00022989"/>
    </source>
</evidence>
<dbReference type="GO" id="GO:0015293">
    <property type="term" value="F:symporter activity"/>
    <property type="evidence" value="ECO:0007669"/>
    <property type="project" value="UniProtKB-KW"/>
</dbReference>
<dbReference type="AlphaFoldDB" id="A0A6S6QRL8"/>
<organism evidence="10 11">
    <name type="scientific">Terrihabitans soli</name>
    <dbReference type="NCBI Taxonomy" id="708113"/>
    <lineage>
        <taxon>Bacteria</taxon>
        <taxon>Pseudomonadati</taxon>
        <taxon>Pseudomonadota</taxon>
        <taxon>Alphaproteobacteria</taxon>
        <taxon>Hyphomicrobiales</taxon>
        <taxon>Terrihabitans</taxon>
    </lineage>
</organism>
<evidence type="ECO:0000313" key="11">
    <source>
        <dbReference type="Proteomes" id="UP000515317"/>
    </source>
</evidence>
<keyword evidence="5" id="KW-0769">Symport</keyword>
<sequence>MTDIAFGKARPLGRSEYKTLTLAALGGALEFYDFVIYVFLAVVLTGLFFPPDMPEWLATIQTFGIFAAGYFARPLGGVLMAHFGDLLGRKRIFAFSIFLMAISTLGIGLLPTYASIGYAAPILLLVLRVLQGAAIGGEVPGAWVFTAEHVPARHIGFATGTLTCGLTAGILIGSLVATGLNTVYTPIEVHDFAWRYPFILGGVFGLVGVWLRRFLDETPVFRELQKRKALAETLPLKQVVQGHIHGIVICMVLTWLLSAAIVTIILMTPTFLQKVYGFDALTSLKANSLATLTLSVGCIVAGLTIDRIGAGRFFVFGTVLLASTSYAFYTLLFTRPDLLLPLYALVGFAVGSIGGVPYVLVRSFPASVRFSGVSFSYNVAYAIFGGLTPVFLPVAMQADKLAPAHYILFVSVLGFLAGLYFLKKKI</sequence>
<evidence type="ECO:0000256" key="3">
    <source>
        <dbReference type="ARBA" id="ARBA00022475"/>
    </source>
</evidence>
<keyword evidence="4 8" id="KW-0812">Transmembrane</keyword>
<dbReference type="PANTHER" id="PTHR43528">
    <property type="entry name" value="ALPHA-KETOGLUTARATE PERMEASE"/>
    <property type="match status" value="1"/>
</dbReference>
<protein>
    <submittedName>
        <fullName evidence="10">MFS transporter</fullName>
    </submittedName>
</protein>
<feature type="transmembrane region" description="Helical" evidence="8">
    <location>
        <begin position="338"/>
        <end position="361"/>
    </location>
</feature>
<dbReference type="SUPFAM" id="SSF103473">
    <property type="entry name" value="MFS general substrate transporter"/>
    <property type="match status" value="1"/>
</dbReference>
<feature type="transmembrane region" description="Helical" evidence="8">
    <location>
        <begin position="192"/>
        <end position="211"/>
    </location>
</feature>
<accession>A0A6S6QRL8</accession>
<dbReference type="EMBL" id="AP023361">
    <property type="protein sequence ID" value="BCJ91689.1"/>
    <property type="molecule type" value="Genomic_DNA"/>
</dbReference>
<evidence type="ECO:0000256" key="7">
    <source>
        <dbReference type="ARBA" id="ARBA00023136"/>
    </source>
</evidence>
<dbReference type="InterPro" id="IPR020846">
    <property type="entry name" value="MFS_dom"/>
</dbReference>
<keyword evidence="7 8" id="KW-0472">Membrane</keyword>
<dbReference type="Gene3D" id="1.20.1250.20">
    <property type="entry name" value="MFS general substrate transporter like domains"/>
    <property type="match status" value="2"/>
</dbReference>
<feature type="transmembrane region" description="Helical" evidence="8">
    <location>
        <begin position="404"/>
        <end position="422"/>
    </location>
</feature>
<evidence type="ECO:0000256" key="5">
    <source>
        <dbReference type="ARBA" id="ARBA00022847"/>
    </source>
</evidence>
<feature type="transmembrane region" description="Helical" evidence="8">
    <location>
        <begin position="92"/>
        <end position="116"/>
    </location>
</feature>
<evidence type="ECO:0000256" key="1">
    <source>
        <dbReference type="ARBA" id="ARBA00004651"/>
    </source>
</evidence>
<dbReference type="InterPro" id="IPR051084">
    <property type="entry name" value="H+-coupled_symporters"/>
</dbReference>
<comment type="subcellular location">
    <subcellularLocation>
        <location evidence="1">Cell membrane</location>
        <topology evidence="1">Multi-pass membrane protein</topology>
    </subcellularLocation>
</comment>
<name>A0A6S6QRL8_9HYPH</name>
<dbReference type="InterPro" id="IPR036259">
    <property type="entry name" value="MFS_trans_sf"/>
</dbReference>
<keyword evidence="6 8" id="KW-1133">Transmembrane helix</keyword>
<dbReference type="PANTHER" id="PTHR43528:SF7">
    <property type="entry name" value="MFS TRANSPORTER"/>
    <property type="match status" value="1"/>
</dbReference>
<dbReference type="FunFam" id="1.20.1250.20:FF:000001">
    <property type="entry name" value="Dicarboxylate MFS transporter"/>
    <property type="match status" value="1"/>
</dbReference>
<dbReference type="KEGG" id="tso:IZ6_24240"/>
<feature type="transmembrane region" description="Helical" evidence="8">
    <location>
        <begin position="313"/>
        <end position="332"/>
    </location>
</feature>
<feature type="transmembrane region" description="Helical" evidence="8">
    <location>
        <begin position="20"/>
        <end position="49"/>
    </location>
</feature>
<dbReference type="Pfam" id="PF07690">
    <property type="entry name" value="MFS_1"/>
    <property type="match status" value="1"/>
</dbReference>
<proteinExistence type="predicted"/>
<dbReference type="RefSeq" id="WP_222875315.1">
    <property type="nucleotide sequence ID" value="NZ_AP023361.1"/>
</dbReference>
<evidence type="ECO:0000256" key="2">
    <source>
        <dbReference type="ARBA" id="ARBA00022448"/>
    </source>
</evidence>
<feature type="transmembrane region" description="Helical" evidence="8">
    <location>
        <begin position="122"/>
        <end position="145"/>
    </location>
</feature>
<dbReference type="GO" id="GO:0005886">
    <property type="term" value="C:plasma membrane"/>
    <property type="evidence" value="ECO:0007669"/>
    <property type="project" value="UniProtKB-SubCell"/>
</dbReference>